<sequence length="59" mass="6655">MKVMPCCPLIELHYSIHYRETPKNTMVICVSGDFLLLLSHASMGFCKDVGPMLQLMPLT</sequence>
<organism evidence="1 2">
    <name type="scientific">Paspalum notatum var. saurae</name>
    <dbReference type="NCBI Taxonomy" id="547442"/>
    <lineage>
        <taxon>Eukaryota</taxon>
        <taxon>Viridiplantae</taxon>
        <taxon>Streptophyta</taxon>
        <taxon>Embryophyta</taxon>
        <taxon>Tracheophyta</taxon>
        <taxon>Spermatophyta</taxon>
        <taxon>Magnoliopsida</taxon>
        <taxon>Liliopsida</taxon>
        <taxon>Poales</taxon>
        <taxon>Poaceae</taxon>
        <taxon>PACMAD clade</taxon>
        <taxon>Panicoideae</taxon>
        <taxon>Andropogonodae</taxon>
        <taxon>Paspaleae</taxon>
        <taxon>Paspalinae</taxon>
        <taxon>Paspalum</taxon>
    </lineage>
</organism>
<dbReference type="EMBL" id="CP144751">
    <property type="protein sequence ID" value="WVZ83422.1"/>
    <property type="molecule type" value="Genomic_DNA"/>
</dbReference>
<evidence type="ECO:0000313" key="1">
    <source>
        <dbReference type="EMBL" id="WVZ83422.1"/>
    </source>
</evidence>
<reference evidence="1 2" key="1">
    <citation type="submission" date="2024-02" db="EMBL/GenBank/DDBJ databases">
        <title>High-quality chromosome-scale genome assembly of Pensacola bahiagrass (Paspalum notatum Flugge var. saurae).</title>
        <authorList>
            <person name="Vega J.M."/>
            <person name="Podio M."/>
            <person name="Orjuela J."/>
            <person name="Siena L.A."/>
            <person name="Pessino S.C."/>
            <person name="Combes M.C."/>
            <person name="Mariac C."/>
            <person name="Albertini E."/>
            <person name="Pupilli F."/>
            <person name="Ortiz J.P.A."/>
            <person name="Leblanc O."/>
        </authorList>
    </citation>
    <scope>NUCLEOTIDE SEQUENCE [LARGE SCALE GENOMIC DNA]</scope>
    <source>
        <strain evidence="1">R1</strain>
        <tissue evidence="1">Leaf</tissue>
    </source>
</reference>
<gene>
    <name evidence="1" type="ORF">U9M48_030570</name>
</gene>
<accession>A0AAQ3U3V0</accession>
<dbReference type="AlphaFoldDB" id="A0AAQ3U3V0"/>
<dbReference type="Proteomes" id="UP001341281">
    <property type="component" value="Chromosome 07"/>
</dbReference>
<proteinExistence type="predicted"/>
<name>A0AAQ3U3V0_PASNO</name>
<protein>
    <submittedName>
        <fullName evidence="1">Uncharacterized protein</fullName>
    </submittedName>
</protein>
<evidence type="ECO:0000313" key="2">
    <source>
        <dbReference type="Proteomes" id="UP001341281"/>
    </source>
</evidence>
<keyword evidence="2" id="KW-1185">Reference proteome</keyword>